<comment type="caution">
    <text evidence="2">The sequence shown here is derived from an EMBL/GenBank/DDBJ whole genome shotgun (WGS) entry which is preliminary data.</text>
</comment>
<feature type="transmembrane region" description="Helical" evidence="1">
    <location>
        <begin position="38"/>
        <end position="58"/>
    </location>
</feature>
<dbReference type="EMBL" id="MLCF01000117">
    <property type="protein sequence ID" value="OIV36051.1"/>
    <property type="molecule type" value="Genomic_DNA"/>
</dbReference>
<sequence>MRRHDFDLFPFVAGVVFLILALAYGLDAFGVWQADDSWLLGLGLAALGAAGLASAVLARRKR</sequence>
<gene>
    <name evidence="2" type="ORF">BIV57_18360</name>
</gene>
<dbReference type="Proteomes" id="UP000243342">
    <property type="component" value="Unassembled WGS sequence"/>
</dbReference>
<dbReference type="RefSeq" id="WP_071657995.1">
    <property type="nucleotide sequence ID" value="NZ_MLCF01000117.1"/>
</dbReference>
<dbReference type="OrthoDB" id="4338664at2"/>
<dbReference type="AlphaFoldDB" id="A0A1J7BBM8"/>
<proteinExistence type="predicted"/>
<reference evidence="2 3" key="1">
    <citation type="submission" date="2016-10" db="EMBL/GenBank/DDBJ databases">
        <title>Genome sequence of Streptomyces gilvigriseus MUSC 26.</title>
        <authorList>
            <person name="Lee L.-H."/>
            <person name="Ser H.-L."/>
        </authorList>
    </citation>
    <scope>NUCLEOTIDE SEQUENCE [LARGE SCALE GENOMIC DNA]</scope>
    <source>
        <strain evidence="2 3">MUSC 26</strain>
    </source>
</reference>
<protein>
    <submittedName>
        <fullName evidence="2">Uncharacterized protein</fullName>
    </submittedName>
</protein>
<dbReference type="STRING" id="1428644.BIV57_18360"/>
<feature type="transmembrane region" description="Helical" evidence="1">
    <location>
        <begin position="7"/>
        <end position="26"/>
    </location>
</feature>
<keyword evidence="1" id="KW-1133">Transmembrane helix</keyword>
<keyword evidence="3" id="KW-1185">Reference proteome</keyword>
<keyword evidence="1" id="KW-0472">Membrane</keyword>
<organism evidence="2 3">
    <name type="scientific">Mangrovactinospora gilvigrisea</name>
    <dbReference type="NCBI Taxonomy" id="1428644"/>
    <lineage>
        <taxon>Bacteria</taxon>
        <taxon>Bacillati</taxon>
        <taxon>Actinomycetota</taxon>
        <taxon>Actinomycetes</taxon>
        <taxon>Kitasatosporales</taxon>
        <taxon>Streptomycetaceae</taxon>
        <taxon>Mangrovactinospora</taxon>
    </lineage>
</organism>
<keyword evidence="1" id="KW-0812">Transmembrane</keyword>
<evidence type="ECO:0000313" key="3">
    <source>
        <dbReference type="Proteomes" id="UP000243342"/>
    </source>
</evidence>
<evidence type="ECO:0000256" key="1">
    <source>
        <dbReference type="SAM" id="Phobius"/>
    </source>
</evidence>
<accession>A0A1J7BBM8</accession>
<name>A0A1J7BBM8_9ACTN</name>
<evidence type="ECO:0000313" key="2">
    <source>
        <dbReference type="EMBL" id="OIV36051.1"/>
    </source>
</evidence>